<evidence type="ECO:0000313" key="2">
    <source>
        <dbReference type="EMBL" id="MVU77530.1"/>
    </source>
</evidence>
<dbReference type="EMBL" id="WRPP01000002">
    <property type="protein sequence ID" value="MVU77530.1"/>
    <property type="molecule type" value="Genomic_DNA"/>
</dbReference>
<dbReference type="Proteomes" id="UP000466794">
    <property type="component" value="Unassembled WGS sequence"/>
</dbReference>
<organism evidence="2 3">
    <name type="scientific">Nocardia terrae</name>
    <dbReference type="NCBI Taxonomy" id="2675851"/>
    <lineage>
        <taxon>Bacteria</taxon>
        <taxon>Bacillati</taxon>
        <taxon>Actinomycetota</taxon>
        <taxon>Actinomycetes</taxon>
        <taxon>Mycobacteriales</taxon>
        <taxon>Nocardiaceae</taxon>
        <taxon>Nocardia</taxon>
    </lineage>
</organism>
<protein>
    <submittedName>
        <fullName evidence="2">PAS domain S-box protein</fullName>
    </submittedName>
</protein>
<dbReference type="InterPro" id="IPR035965">
    <property type="entry name" value="PAS-like_dom_sf"/>
</dbReference>
<dbReference type="NCBIfam" id="TIGR00229">
    <property type="entry name" value="sensory_box"/>
    <property type="match status" value="1"/>
</dbReference>
<evidence type="ECO:0000313" key="3">
    <source>
        <dbReference type="Proteomes" id="UP000466794"/>
    </source>
</evidence>
<dbReference type="AlphaFoldDB" id="A0A7K1UT57"/>
<dbReference type="CDD" id="cd00130">
    <property type="entry name" value="PAS"/>
    <property type="match status" value="1"/>
</dbReference>
<dbReference type="SUPFAM" id="SSF55785">
    <property type="entry name" value="PYP-like sensor domain (PAS domain)"/>
    <property type="match status" value="1"/>
</dbReference>
<accession>A0A7K1UT57</accession>
<comment type="caution">
    <text evidence="2">The sequence shown here is derived from an EMBL/GenBank/DDBJ whole genome shotgun (WGS) entry which is preliminary data.</text>
</comment>
<sequence length="127" mass="13671">MDSHEAAAVVLVDTTGTIRYWSRGASTLFGHVDPVGRTLDVIIPEDYRAQHWAGFHKAMETGVAEAAGGRYNIPINCADGHVRCFPGTFSLLCDGHGRAVGGIGTWTERTGDEQPFTPIEVSPDSSR</sequence>
<feature type="region of interest" description="Disordered" evidence="1">
    <location>
        <begin position="106"/>
        <end position="127"/>
    </location>
</feature>
<proteinExistence type="predicted"/>
<gene>
    <name evidence="2" type="ORF">GPX89_09765</name>
</gene>
<dbReference type="Gene3D" id="3.30.450.20">
    <property type="entry name" value="PAS domain"/>
    <property type="match status" value="1"/>
</dbReference>
<reference evidence="2 3" key="1">
    <citation type="submission" date="2019-12" db="EMBL/GenBank/DDBJ databases">
        <title>Nocardia sp. nov. ET3-3 isolated from soil.</title>
        <authorList>
            <person name="Kanchanasin P."/>
            <person name="Tanasupawat S."/>
            <person name="Yuki M."/>
            <person name="Kudo T."/>
        </authorList>
    </citation>
    <scope>NUCLEOTIDE SEQUENCE [LARGE SCALE GENOMIC DNA]</scope>
    <source>
        <strain evidence="2 3">ET3-3</strain>
    </source>
</reference>
<keyword evidence="3" id="KW-1185">Reference proteome</keyword>
<name>A0A7K1UT57_9NOCA</name>
<dbReference type="InterPro" id="IPR000014">
    <property type="entry name" value="PAS"/>
</dbReference>
<evidence type="ECO:0000256" key="1">
    <source>
        <dbReference type="SAM" id="MobiDB-lite"/>
    </source>
</evidence>